<organism evidence="1 2">
    <name type="scientific">Colwellia psychrerythraea</name>
    <name type="common">Vibrio psychroerythus</name>
    <dbReference type="NCBI Taxonomy" id="28229"/>
    <lineage>
        <taxon>Bacteria</taxon>
        <taxon>Pseudomonadati</taxon>
        <taxon>Pseudomonadota</taxon>
        <taxon>Gammaproteobacteria</taxon>
        <taxon>Alteromonadales</taxon>
        <taxon>Colwelliaceae</taxon>
        <taxon>Colwellia</taxon>
    </lineage>
</organism>
<dbReference type="Proteomes" id="UP000029843">
    <property type="component" value="Unassembled WGS sequence"/>
</dbReference>
<protein>
    <submittedName>
        <fullName evidence="1">Uncharacterized protein</fullName>
    </submittedName>
</protein>
<accession>A0A099K9W7</accession>
<sequence length="73" mass="7779">MRSSIEIIEEIGAATTAQEKHGTVMCEDATFEDGVIAALLWIIGSEGQTSLMVESLTEFEQANGFENANEAAA</sequence>
<reference evidence="1 2" key="1">
    <citation type="submission" date="2014-08" db="EMBL/GenBank/DDBJ databases">
        <title>Genomic and Phenotypic Diversity of Colwellia psychrerythraea strains from Disparate Marine Basins.</title>
        <authorList>
            <person name="Techtmann S.M."/>
            <person name="Stelling S.C."/>
            <person name="Utturkar S.M."/>
            <person name="Alshibli N."/>
            <person name="Harris A."/>
            <person name="Brown S.D."/>
            <person name="Hazen T.C."/>
        </authorList>
    </citation>
    <scope>NUCLEOTIDE SEQUENCE [LARGE SCALE GENOMIC DNA]</scope>
    <source>
        <strain evidence="1 2">ND2E</strain>
    </source>
</reference>
<gene>
    <name evidence="1" type="ORF">ND2E_0984</name>
</gene>
<dbReference type="RefSeq" id="WP_033096047.1">
    <property type="nucleotide sequence ID" value="NZ_JQED01000057.1"/>
</dbReference>
<dbReference type="AlphaFoldDB" id="A0A099K9W7"/>
<evidence type="ECO:0000313" key="2">
    <source>
        <dbReference type="Proteomes" id="UP000029843"/>
    </source>
</evidence>
<dbReference type="EMBL" id="JQED01000057">
    <property type="protein sequence ID" value="KGJ86418.1"/>
    <property type="molecule type" value="Genomic_DNA"/>
</dbReference>
<evidence type="ECO:0000313" key="1">
    <source>
        <dbReference type="EMBL" id="KGJ86418.1"/>
    </source>
</evidence>
<proteinExistence type="predicted"/>
<dbReference type="PATRIC" id="fig|28229.4.peg.4477"/>
<comment type="caution">
    <text evidence="1">The sequence shown here is derived from an EMBL/GenBank/DDBJ whole genome shotgun (WGS) entry which is preliminary data.</text>
</comment>
<name>A0A099K9W7_COLPS</name>